<name>A0ABP9X6M6_9CHLR</name>
<dbReference type="EMBL" id="BAABRU010000030">
    <property type="protein sequence ID" value="GAA5531045.1"/>
    <property type="molecule type" value="Genomic_DNA"/>
</dbReference>
<evidence type="ECO:0008006" key="3">
    <source>
        <dbReference type="Google" id="ProtNLM"/>
    </source>
</evidence>
<keyword evidence="2" id="KW-1185">Reference proteome</keyword>
<gene>
    <name evidence="1" type="ORF">Hgul01_04869</name>
</gene>
<protein>
    <recommendedName>
        <fullName evidence="3">PD-(D/E)XK nuclease superfamily protein</fullName>
    </recommendedName>
</protein>
<evidence type="ECO:0000313" key="2">
    <source>
        <dbReference type="Proteomes" id="UP001428290"/>
    </source>
</evidence>
<reference evidence="1 2" key="1">
    <citation type="submission" date="2024-02" db="EMBL/GenBank/DDBJ databases">
        <title>Herpetosiphon gulosus NBRC 112829.</title>
        <authorList>
            <person name="Ichikawa N."/>
            <person name="Katano-Makiyama Y."/>
            <person name="Hidaka K."/>
        </authorList>
    </citation>
    <scope>NUCLEOTIDE SEQUENCE [LARGE SCALE GENOMIC DNA]</scope>
    <source>
        <strain evidence="1 2">NBRC 112829</strain>
    </source>
</reference>
<evidence type="ECO:0000313" key="1">
    <source>
        <dbReference type="EMBL" id="GAA5531045.1"/>
    </source>
</evidence>
<comment type="caution">
    <text evidence="1">The sequence shown here is derived from an EMBL/GenBank/DDBJ whole genome shotgun (WGS) entry which is preliminary data.</text>
</comment>
<accession>A0ABP9X6M6</accession>
<organism evidence="1 2">
    <name type="scientific">Herpetosiphon gulosus</name>
    <dbReference type="NCBI Taxonomy" id="1973496"/>
    <lineage>
        <taxon>Bacteria</taxon>
        <taxon>Bacillati</taxon>
        <taxon>Chloroflexota</taxon>
        <taxon>Chloroflexia</taxon>
        <taxon>Herpetosiphonales</taxon>
        <taxon>Herpetosiphonaceae</taxon>
        <taxon>Herpetosiphon</taxon>
    </lineage>
</organism>
<sequence length="400" mass="45020">MAKKPADHLTAILSLIHDPRFVQFEAEQTAPTIFNAVGRTHTETWHSALLGWLLDPMASHQLGVYPLQRFLLLLANHQVTNHAAAFDLQWLLTFVDLTEANVRPNERDPSEVRVNDTGRFDVFIDRLKFETDLPPPWKEIQILVEMKVGAAIDQGQCARYMAHIDRLMQQGIFTIPVYLAPSHAFVKDTASLLGDDRWISIDFQHLYDEVIEPCLHAPTVSPFGLTMLNEYVKTLRYRLKGGSPLIITQRDQELVRQLFAQHEPAITMLYQILSEQFTTDSADLSEKKSSIQALTAGTQPVKIAIRIEATTFQAKSMRDLYGQVLHYLDQHGLLAPLPLPIASGSKRYLLATQPVHPAGNAFILPAQYGTYYMEANKSRDGGLNDLGKLLSLCGLHFEVL</sequence>
<dbReference type="Pfam" id="PF14281">
    <property type="entry name" value="PDDEXK_4"/>
    <property type="match status" value="1"/>
</dbReference>
<proteinExistence type="predicted"/>
<dbReference type="Proteomes" id="UP001428290">
    <property type="component" value="Unassembled WGS sequence"/>
</dbReference>
<dbReference type="InterPro" id="IPR029470">
    <property type="entry name" value="PDDEXK_4"/>
</dbReference>
<dbReference type="RefSeq" id="WP_345724630.1">
    <property type="nucleotide sequence ID" value="NZ_BAABRU010000030.1"/>
</dbReference>